<dbReference type="InterPro" id="IPR006139">
    <property type="entry name" value="D-isomer_2_OHA_DH_cat_dom"/>
</dbReference>
<dbReference type="InterPro" id="IPR029753">
    <property type="entry name" value="D-isomer_DH_CS"/>
</dbReference>
<evidence type="ECO:0000259" key="5">
    <source>
        <dbReference type="Pfam" id="PF00389"/>
    </source>
</evidence>
<dbReference type="EMBL" id="NDWU01000012">
    <property type="protein sequence ID" value="PUA31873.1"/>
    <property type="molecule type" value="Genomic_DNA"/>
</dbReference>
<dbReference type="SUPFAM" id="SSF52283">
    <property type="entry name" value="Formate/glycerate dehydrogenase catalytic domain-like"/>
    <property type="match status" value="1"/>
</dbReference>
<dbReference type="GO" id="GO:0016618">
    <property type="term" value="F:hydroxypyruvate reductase [NAD(P)H] activity"/>
    <property type="evidence" value="ECO:0007669"/>
    <property type="project" value="TreeGrafter"/>
</dbReference>
<dbReference type="Proteomes" id="UP000244066">
    <property type="component" value="Unassembled WGS sequence"/>
</dbReference>
<dbReference type="PROSITE" id="PS00065">
    <property type="entry name" value="D_2_HYDROXYACID_DH_1"/>
    <property type="match status" value="1"/>
</dbReference>
<comment type="caution">
    <text evidence="7">The sequence shown here is derived from an EMBL/GenBank/DDBJ whole genome shotgun (WGS) entry which is preliminary data.</text>
</comment>
<gene>
    <name evidence="7" type="ORF">B9J98_05105</name>
</gene>
<dbReference type="Pfam" id="PF02826">
    <property type="entry name" value="2-Hacid_dh_C"/>
    <property type="match status" value="1"/>
</dbReference>
<feature type="domain" description="D-isomer specific 2-hydroxyacid dehydrogenase catalytic" evidence="5">
    <location>
        <begin position="5"/>
        <end position="319"/>
    </location>
</feature>
<dbReference type="Gene3D" id="3.40.50.720">
    <property type="entry name" value="NAD(P)-binding Rossmann-like Domain"/>
    <property type="match status" value="2"/>
</dbReference>
<dbReference type="GO" id="GO:0030267">
    <property type="term" value="F:glyoxylate reductase (NADPH) activity"/>
    <property type="evidence" value="ECO:0007669"/>
    <property type="project" value="TreeGrafter"/>
</dbReference>
<protein>
    <submittedName>
        <fullName evidence="7">D-glycerate dehydrogenase</fullName>
    </submittedName>
</protein>
<evidence type="ECO:0000259" key="6">
    <source>
        <dbReference type="Pfam" id="PF02826"/>
    </source>
</evidence>
<evidence type="ECO:0000256" key="3">
    <source>
        <dbReference type="ARBA" id="ARBA00023027"/>
    </source>
</evidence>
<accession>A0A2R7Y320</accession>
<evidence type="ECO:0000256" key="4">
    <source>
        <dbReference type="RuleBase" id="RU003719"/>
    </source>
</evidence>
<proteinExistence type="inferred from homology"/>
<feature type="domain" description="D-isomer specific 2-hydroxyacid dehydrogenase NAD-binding" evidence="6">
    <location>
        <begin position="110"/>
        <end position="289"/>
    </location>
</feature>
<name>A0A2R7Y320_9ARCH</name>
<dbReference type="SUPFAM" id="SSF51735">
    <property type="entry name" value="NAD(P)-binding Rossmann-fold domains"/>
    <property type="match status" value="1"/>
</dbReference>
<dbReference type="GO" id="GO:0005829">
    <property type="term" value="C:cytosol"/>
    <property type="evidence" value="ECO:0007669"/>
    <property type="project" value="TreeGrafter"/>
</dbReference>
<evidence type="ECO:0000256" key="2">
    <source>
        <dbReference type="ARBA" id="ARBA00023002"/>
    </source>
</evidence>
<keyword evidence="3" id="KW-0520">NAD</keyword>
<dbReference type="InterPro" id="IPR029752">
    <property type="entry name" value="D-isomer_DH_CS1"/>
</dbReference>
<comment type="similarity">
    <text evidence="1 4">Belongs to the D-isomer specific 2-hydroxyacid dehydrogenase family.</text>
</comment>
<sequence length="336" mass="37600">MKPRVFVTNRMPESGMEILKKECEVIYREKDEPIPHEEFLKSVAETKPHAIFCHLTAKVTKEIIDASPELRVISTMTAGTDHIDVAYATSKGIYVTNSPVAPEPVADVAMGLLLAVARRIVEGDKYIREGKWKIAWTPFMMLGWELKGKTLGIIGLGRIGGAMAKRAKAFDMNVIYYDIVRNQKLEQELGVKFVSLEELLRTSDFVSIHTFLSKDTYHMINEERLRMMKKNAILINTSRGPVVDEKALIKALKEGWIAGAGLDVFEVEPLPMDSPLLKLPNVVVTPHIGNATYEARYAMAETGALNIVKVLKGEQPISLFNPDVMKVRPLDKVKVI</sequence>
<dbReference type="GO" id="GO:0051287">
    <property type="term" value="F:NAD binding"/>
    <property type="evidence" value="ECO:0007669"/>
    <property type="project" value="InterPro"/>
</dbReference>
<dbReference type="InterPro" id="IPR036291">
    <property type="entry name" value="NAD(P)-bd_dom_sf"/>
</dbReference>
<dbReference type="PROSITE" id="PS00671">
    <property type="entry name" value="D_2_HYDROXYACID_DH_3"/>
    <property type="match status" value="1"/>
</dbReference>
<dbReference type="PANTHER" id="PTHR10996:SF283">
    <property type="entry name" value="GLYOXYLATE_HYDROXYPYRUVATE REDUCTASE B"/>
    <property type="match status" value="1"/>
</dbReference>
<reference evidence="7 8" key="1">
    <citation type="submission" date="2017-04" db="EMBL/GenBank/DDBJ databases">
        <title>Draft Aigarchaeota genome from a New Zealand hot spring.</title>
        <authorList>
            <person name="Reysenbach A.-L."/>
            <person name="Donaho J.A."/>
            <person name="Gerhart J."/>
            <person name="Kelley J.F."/>
            <person name="Kouba K."/>
            <person name="Podar M."/>
            <person name="Stott M."/>
        </authorList>
    </citation>
    <scope>NUCLEOTIDE SEQUENCE [LARGE SCALE GENOMIC DNA]</scope>
    <source>
        <strain evidence="7">NZ13_MG1</strain>
    </source>
</reference>
<keyword evidence="2 4" id="KW-0560">Oxidoreductase</keyword>
<dbReference type="AlphaFoldDB" id="A0A2R7Y320"/>
<dbReference type="InterPro" id="IPR050223">
    <property type="entry name" value="D-isomer_2-hydroxyacid_DH"/>
</dbReference>
<dbReference type="Pfam" id="PF00389">
    <property type="entry name" value="2-Hacid_dh"/>
    <property type="match status" value="1"/>
</dbReference>
<dbReference type="FunFam" id="3.40.50.720:FF:000203">
    <property type="entry name" value="D-3-phosphoglycerate dehydrogenase (SerA)"/>
    <property type="match status" value="1"/>
</dbReference>
<evidence type="ECO:0000313" key="7">
    <source>
        <dbReference type="EMBL" id="PUA31873.1"/>
    </source>
</evidence>
<dbReference type="PANTHER" id="PTHR10996">
    <property type="entry name" value="2-HYDROXYACID DEHYDROGENASE-RELATED"/>
    <property type="match status" value="1"/>
</dbReference>
<organism evidence="7 8">
    <name type="scientific">Candidatus Terraquivivens tikiterensis</name>
    <dbReference type="NCBI Taxonomy" id="1980982"/>
    <lineage>
        <taxon>Archaea</taxon>
        <taxon>Nitrososphaerota</taxon>
        <taxon>Candidatus Wolframiiraptoraceae</taxon>
        <taxon>Candidatus Terraquivivens</taxon>
    </lineage>
</organism>
<evidence type="ECO:0000256" key="1">
    <source>
        <dbReference type="ARBA" id="ARBA00005854"/>
    </source>
</evidence>
<evidence type="ECO:0000313" key="8">
    <source>
        <dbReference type="Proteomes" id="UP000244066"/>
    </source>
</evidence>
<dbReference type="InterPro" id="IPR006140">
    <property type="entry name" value="D-isomer_DH_NAD-bd"/>
</dbReference>
<dbReference type="CDD" id="cd05301">
    <property type="entry name" value="GDH"/>
    <property type="match status" value="1"/>
</dbReference>